<dbReference type="InterPro" id="IPR036641">
    <property type="entry name" value="HPT_dom_sf"/>
</dbReference>
<evidence type="ECO:0000256" key="7">
    <source>
        <dbReference type="ARBA" id="ARBA00023012"/>
    </source>
</evidence>
<dbReference type="FunFam" id="3.30.565.10:FF:000016">
    <property type="entry name" value="Chemotaxis protein CheA, putative"/>
    <property type="match status" value="1"/>
</dbReference>
<dbReference type="InterPro" id="IPR004358">
    <property type="entry name" value="Sig_transdc_His_kin-like_C"/>
</dbReference>
<dbReference type="SUPFAM" id="SSF55874">
    <property type="entry name" value="ATPase domain of HSP90 chaperone/DNA topoisomerase II/histidine kinase"/>
    <property type="match status" value="1"/>
</dbReference>
<evidence type="ECO:0000259" key="13">
    <source>
        <dbReference type="PROSITE" id="PS50109"/>
    </source>
</evidence>
<feature type="region of interest" description="Disordered" evidence="12">
    <location>
        <begin position="993"/>
        <end position="1012"/>
    </location>
</feature>
<keyword evidence="4 10" id="KW-0597">Phosphoprotein</keyword>
<feature type="modified residue" description="Phosphohistidine" evidence="9">
    <location>
        <position position="768"/>
    </location>
</feature>
<proteinExistence type="predicted"/>
<dbReference type="GO" id="GO:0005737">
    <property type="term" value="C:cytoplasm"/>
    <property type="evidence" value="ECO:0007669"/>
    <property type="project" value="InterPro"/>
</dbReference>
<reference evidence="17 18" key="1">
    <citation type="submission" date="2016-10" db="EMBL/GenBank/DDBJ databases">
        <authorList>
            <person name="de Groot N.N."/>
        </authorList>
    </citation>
    <scope>NUCLEOTIDE SEQUENCE [LARGE SCALE GENOMIC DNA]</scope>
    <source>
        <strain evidence="17 18">DSM 5885</strain>
    </source>
</reference>
<evidence type="ECO:0000256" key="5">
    <source>
        <dbReference type="ARBA" id="ARBA00022679"/>
    </source>
</evidence>
<accession>A0A1G7X1P1</accession>
<dbReference type="PRINTS" id="PR00344">
    <property type="entry name" value="BCTRLSENSOR"/>
</dbReference>
<dbReference type="InterPro" id="IPR004105">
    <property type="entry name" value="CheA-like_dim"/>
</dbReference>
<dbReference type="PROSITE" id="PS50110">
    <property type="entry name" value="RESPONSE_REGULATORY"/>
    <property type="match status" value="1"/>
</dbReference>
<dbReference type="PROSITE" id="PS50894">
    <property type="entry name" value="HPT"/>
    <property type="match status" value="4"/>
</dbReference>
<dbReference type="InterPro" id="IPR011006">
    <property type="entry name" value="CheY-like_superfamily"/>
</dbReference>
<dbReference type="Gene3D" id="2.30.30.40">
    <property type="entry name" value="SH3 Domains"/>
    <property type="match status" value="1"/>
</dbReference>
<dbReference type="SUPFAM" id="SSF50341">
    <property type="entry name" value="CheW-like"/>
    <property type="match status" value="1"/>
</dbReference>
<feature type="modified residue" description="Phosphohistidine" evidence="9">
    <location>
        <position position="55"/>
    </location>
</feature>
<feature type="domain" description="HPt" evidence="16">
    <location>
        <begin position="722"/>
        <end position="825"/>
    </location>
</feature>
<dbReference type="Gene3D" id="1.10.287.560">
    <property type="entry name" value="Histidine kinase CheA-like, homodimeric domain"/>
    <property type="match status" value="1"/>
</dbReference>
<protein>
    <recommendedName>
        <fullName evidence="3">Chemotaxis protein CheA</fullName>
        <ecNumber evidence="2">2.7.13.3</ecNumber>
    </recommendedName>
</protein>
<dbReference type="InterPro" id="IPR003594">
    <property type="entry name" value="HATPase_dom"/>
</dbReference>
<dbReference type="RefSeq" id="WP_091933407.1">
    <property type="nucleotide sequence ID" value="NZ_FNCY01000001.1"/>
</dbReference>
<dbReference type="InterPro" id="IPR051315">
    <property type="entry name" value="Bact_Chemotaxis_CheA"/>
</dbReference>
<evidence type="ECO:0000256" key="1">
    <source>
        <dbReference type="ARBA" id="ARBA00000085"/>
    </source>
</evidence>
<dbReference type="SUPFAM" id="SSF52172">
    <property type="entry name" value="CheY-like"/>
    <property type="match status" value="1"/>
</dbReference>
<evidence type="ECO:0000259" key="16">
    <source>
        <dbReference type="PROSITE" id="PS50894"/>
    </source>
</evidence>
<dbReference type="Gene3D" id="3.30.565.10">
    <property type="entry name" value="Histidine kinase-like ATPase, C-terminal domain"/>
    <property type="match status" value="1"/>
</dbReference>
<dbReference type="SMART" id="SM00260">
    <property type="entry name" value="CheW"/>
    <property type="match status" value="1"/>
</dbReference>
<dbReference type="PROSITE" id="PS50851">
    <property type="entry name" value="CHEW"/>
    <property type="match status" value="1"/>
</dbReference>
<evidence type="ECO:0000313" key="17">
    <source>
        <dbReference type="EMBL" id="SDG77470.1"/>
    </source>
</evidence>
<dbReference type="SMART" id="SM00448">
    <property type="entry name" value="REC"/>
    <property type="match status" value="1"/>
</dbReference>
<dbReference type="Pfam" id="PF01584">
    <property type="entry name" value="CheW"/>
    <property type="match status" value="1"/>
</dbReference>
<feature type="domain" description="HPt" evidence="16">
    <location>
        <begin position="581"/>
        <end position="688"/>
    </location>
</feature>
<dbReference type="InterPro" id="IPR008207">
    <property type="entry name" value="Sig_transdc_His_kin_Hpt_dom"/>
</dbReference>
<dbReference type="SMART" id="SM00073">
    <property type="entry name" value="HPT"/>
    <property type="match status" value="4"/>
</dbReference>
<feature type="modified residue" description="Phosphohistidine" evidence="9">
    <location>
        <position position="935"/>
    </location>
</feature>
<evidence type="ECO:0000259" key="15">
    <source>
        <dbReference type="PROSITE" id="PS50851"/>
    </source>
</evidence>
<dbReference type="EC" id="2.7.13.3" evidence="2"/>
<dbReference type="InterPro" id="IPR005467">
    <property type="entry name" value="His_kinase_dom"/>
</dbReference>
<dbReference type="InterPro" id="IPR002545">
    <property type="entry name" value="CheW-lke_dom"/>
</dbReference>
<dbReference type="PANTHER" id="PTHR43395">
    <property type="entry name" value="SENSOR HISTIDINE KINASE CHEA"/>
    <property type="match status" value="1"/>
</dbReference>
<dbReference type="STRING" id="83767.SAMN05660652_00691"/>
<dbReference type="PANTHER" id="PTHR43395:SF8">
    <property type="entry name" value="HISTIDINE KINASE"/>
    <property type="match status" value="1"/>
</dbReference>
<dbReference type="InterPro" id="IPR036890">
    <property type="entry name" value="HATPase_C_sf"/>
</dbReference>
<dbReference type="SUPFAM" id="SSF47226">
    <property type="entry name" value="Histidine-containing phosphotransfer domain, HPT domain"/>
    <property type="match status" value="4"/>
</dbReference>
<dbReference type="Pfam" id="PF02518">
    <property type="entry name" value="HATPase_c"/>
    <property type="match status" value="1"/>
</dbReference>
<dbReference type="PROSITE" id="PS50109">
    <property type="entry name" value="HIS_KIN"/>
    <property type="match status" value="1"/>
</dbReference>
<evidence type="ECO:0000256" key="10">
    <source>
        <dbReference type="PROSITE-ProRule" id="PRU00169"/>
    </source>
</evidence>
<evidence type="ECO:0000256" key="6">
    <source>
        <dbReference type="ARBA" id="ARBA00022777"/>
    </source>
</evidence>
<gene>
    <name evidence="17" type="ORF">SAMN05660652_00691</name>
</gene>
<keyword evidence="11" id="KW-0175">Coiled coil</keyword>
<comment type="catalytic activity">
    <reaction evidence="1">
        <text>ATP + protein L-histidine = ADP + protein N-phospho-L-histidine.</text>
        <dbReference type="EC" id="2.7.13.3"/>
    </reaction>
</comment>
<dbReference type="Pfam" id="PF26379">
    <property type="entry name" value="FimL_2nd"/>
    <property type="match status" value="1"/>
</dbReference>
<dbReference type="Pfam" id="PF01627">
    <property type="entry name" value="Hpt"/>
    <property type="match status" value="4"/>
</dbReference>
<dbReference type="GO" id="GO:0006935">
    <property type="term" value="P:chemotaxis"/>
    <property type="evidence" value="ECO:0007669"/>
    <property type="project" value="InterPro"/>
</dbReference>
<dbReference type="InterPro" id="IPR001789">
    <property type="entry name" value="Sig_transdc_resp-reg_receiver"/>
</dbReference>
<feature type="domain" description="Histidine kinase" evidence="13">
    <location>
        <begin position="1157"/>
        <end position="1355"/>
    </location>
</feature>
<comment type="function">
    <text evidence="8">Involved in the transmission of sensory signals from the chemoreceptors to the flagellar motors. CheA is autophosphorylated; it can transfer its phosphate group to either CheB or CheY.</text>
</comment>
<feature type="modified residue" description="4-aspartylphosphate" evidence="10">
    <location>
        <position position="1566"/>
    </location>
</feature>
<dbReference type="CDD" id="cd17546">
    <property type="entry name" value="REC_hyHK_CKI1_RcsC-like"/>
    <property type="match status" value="1"/>
</dbReference>
<dbReference type="GO" id="GO:0000155">
    <property type="term" value="F:phosphorelay sensor kinase activity"/>
    <property type="evidence" value="ECO:0007669"/>
    <property type="project" value="InterPro"/>
</dbReference>
<dbReference type="SMART" id="SM01231">
    <property type="entry name" value="H-kinase_dim"/>
    <property type="match status" value="1"/>
</dbReference>
<dbReference type="InterPro" id="IPR036061">
    <property type="entry name" value="CheW-like_dom_sf"/>
</dbReference>
<keyword evidence="7" id="KW-0902">Two-component regulatory system</keyword>
<name>A0A1G7X1P1_9RHOO</name>
<organism evidence="17 18">
    <name type="scientific">Propionivibrio dicarboxylicus</name>
    <dbReference type="NCBI Taxonomy" id="83767"/>
    <lineage>
        <taxon>Bacteria</taxon>
        <taxon>Pseudomonadati</taxon>
        <taxon>Pseudomonadota</taxon>
        <taxon>Betaproteobacteria</taxon>
        <taxon>Rhodocyclales</taxon>
        <taxon>Rhodocyclaceae</taxon>
        <taxon>Propionivibrio</taxon>
    </lineage>
</organism>
<dbReference type="OrthoDB" id="9803176at2"/>
<dbReference type="EMBL" id="FNCY01000001">
    <property type="protein sequence ID" value="SDG77470.1"/>
    <property type="molecule type" value="Genomic_DNA"/>
</dbReference>
<evidence type="ECO:0000256" key="4">
    <source>
        <dbReference type="ARBA" id="ARBA00022553"/>
    </source>
</evidence>
<feature type="domain" description="CheW-like" evidence="15">
    <location>
        <begin position="1357"/>
        <end position="1492"/>
    </location>
</feature>
<keyword evidence="18" id="KW-1185">Reference proteome</keyword>
<evidence type="ECO:0000256" key="9">
    <source>
        <dbReference type="PROSITE-ProRule" id="PRU00110"/>
    </source>
</evidence>
<feature type="domain" description="HPt" evidence="16">
    <location>
        <begin position="888"/>
        <end position="991"/>
    </location>
</feature>
<sequence>MNTKNTFDTGLLTWVRSEIDQALDQADQALCAYTDSVTHGAGDLSRIHDCRLRLHEVHGAVAMVGLDGITQLTEALEQLMDAVERMLRPAGETTIDLAHRSLRAIRQTFDALQAGKPLQALRLAPLYEAVQKARGIDTVSPTELFFPDTSLCLPACEQVSKQAGEALAADERRSRQKQARARFQKGLLVWLRAPQERTGLDEMREALLQIEASQETPATRTFWRVAAGVPTALTENPGLAESALKPWCTQIDQQLRRLIDGDVAADTRLLRESLYLIASSAAAHPLTEEIRTTYRLGDLIPDNANDALEETPQQQLHALLIAAENAWKAHCTGTASALTTFGARIGSAATLIETLGHTDTRRLAQAIVAAANWLGEDPARHSDTLAGEMATALLLADTALRNFAHLGSDFAQAVDTTVARLHRCIAGFAPADEESDPALATLSQEAQESLRAGQAGKALRNALTQIELVLDEVFRTPERRNDIATLETSLQQGARALTDFCHDAAALDAWQRCAADLRRLGAADAPAPDADFERIARGLALIGFFVDAREHDDIDFAEFARQFDAATPAAAPEAAPDTAASTTTDAEFIALFVEEARGELVTLADCLERLRRQAGDREALITLRRAFHTLKGSGRMVGLEDAGDAGWALEQTLNLWLGQERAVSPALLDLIEQARALFETMADALESQAGTPPDISALIAAAAALRQPPTDTAAPRPAAASRTILSGALLEIFRDEATGHVRTLRHELGVLERDETTATPAEMIRAAHTLAGISATVGFRQLNQLARALEYALLRRGPSAESASLEALGVLRQATDEIEQTLTAVIEQREISLSPDIVDALNALYPAVADSDAPAENDDAAIPAPAPAAEGSGKTKLATLVAALPQREDDIDPQLLPIFIDEAQELSQGIATQLRAWQDAPDDAEVVTALTRLLHTLKGSARMAGAMNLGEITHAIEARVIDTTSGGEISRDAIDDICNVFDDVQQILDRLQGGEIPDAGTPPPGTEDGTPDATPAVQEHEAGIGVPRATVRVRADLIDRLVNEAGELSIARTRIEGEMRGLKDSLLDLTDNVARLRRQLRDIEMQAETQMPAGQRLDDSADDSTPAGFDPLEFDRFTQFQEATRMLAESVNDVATVQQSLLKNLDNANAALAAQARLNRTLQNELMAVRMVPFGSLSDRLYRIVRQTSKELDKRVNLEIHGAQVELDRSVLDKMVAPLEHLLRNAVAHGLEAVGQRRAAGKPDIGEINLSLTQESNEVVLSLSDDGRGLDLPRIRARAVAAGLLAEDAVVSDDRLAEMIFTPGFSTAAEVSQIAGRGIGMDVVKNEVAHLGGRVDIATQAGKGTEFRLTLPLTLATTKALLVRVGNRRYAIPSAMIEQVLDLKEEALEDIGAAGQADWQGQAYPFQFLPRLLGDASALPERRRQYWVLLLRSGGRRSAVQVDELMGTREIVIKNVGPQLARVIGIEGATVLGGGEIVLIINPVALFVQFTQSPARGDAAQTPAAGPSGSMPAHRPTVMVVDDSLTVRKITGRMLAREGYQVLVARDGVDALEQLIDIVPDVLLVDIEMPRLDGFELTRQIRADERLHAVPIIMISSRTAEKHRRYAADIGVDHFLGKPFNEENLLKLVASFVTLANRS</sequence>
<dbReference type="SMART" id="SM00387">
    <property type="entry name" value="HATPase_c"/>
    <property type="match status" value="1"/>
</dbReference>
<feature type="modified residue" description="Phosphohistidine" evidence="9">
    <location>
        <position position="628"/>
    </location>
</feature>
<evidence type="ECO:0000256" key="2">
    <source>
        <dbReference type="ARBA" id="ARBA00012438"/>
    </source>
</evidence>
<feature type="domain" description="HPt" evidence="16">
    <location>
        <begin position="4"/>
        <end position="112"/>
    </location>
</feature>
<feature type="coiled-coil region" evidence="11">
    <location>
        <begin position="1059"/>
        <end position="1086"/>
    </location>
</feature>
<dbReference type="Gene3D" id="1.20.120.160">
    <property type="entry name" value="HPT domain"/>
    <property type="match status" value="4"/>
</dbReference>
<feature type="domain" description="Response regulatory" evidence="14">
    <location>
        <begin position="1517"/>
        <end position="1633"/>
    </location>
</feature>
<evidence type="ECO:0000313" key="18">
    <source>
        <dbReference type="Proteomes" id="UP000198607"/>
    </source>
</evidence>
<dbReference type="CDD" id="cd00088">
    <property type="entry name" value="HPT"/>
    <property type="match status" value="2"/>
</dbReference>
<evidence type="ECO:0000256" key="3">
    <source>
        <dbReference type="ARBA" id="ARBA00021495"/>
    </source>
</evidence>
<dbReference type="Proteomes" id="UP000198607">
    <property type="component" value="Unassembled WGS sequence"/>
</dbReference>
<keyword evidence="5" id="KW-0808">Transferase</keyword>
<dbReference type="InterPro" id="IPR037006">
    <property type="entry name" value="CheA-like_homodim_sf"/>
</dbReference>
<dbReference type="InterPro" id="IPR058661">
    <property type="entry name" value="FimL_2nd"/>
</dbReference>
<evidence type="ECO:0000256" key="8">
    <source>
        <dbReference type="ARBA" id="ARBA00035100"/>
    </source>
</evidence>
<evidence type="ECO:0000256" key="12">
    <source>
        <dbReference type="SAM" id="MobiDB-lite"/>
    </source>
</evidence>
<dbReference type="Pfam" id="PF00072">
    <property type="entry name" value="Response_reg"/>
    <property type="match status" value="1"/>
</dbReference>
<evidence type="ECO:0000256" key="11">
    <source>
        <dbReference type="SAM" id="Coils"/>
    </source>
</evidence>
<keyword evidence="6 17" id="KW-0418">Kinase</keyword>
<evidence type="ECO:0000259" key="14">
    <source>
        <dbReference type="PROSITE" id="PS50110"/>
    </source>
</evidence>
<dbReference type="Gene3D" id="3.40.50.2300">
    <property type="match status" value="1"/>
</dbReference>